<evidence type="ECO:0000256" key="6">
    <source>
        <dbReference type="ARBA" id="ARBA00023201"/>
    </source>
</evidence>
<proteinExistence type="predicted"/>
<sequence length="116" mass="12825">MADRKLKVLPTVLSLVVSYQSVIMILGNPAEVYLYGTQQWFGSLVGYALAILLAERLLVPWIFPLQLISVHKGGMRAVIWTDVFQSGIMLCGIVAVLIQGDRMVCWCSLSLVLGAW</sequence>
<reference evidence="8 10" key="2">
    <citation type="journal article" date="2013" name="Nature">
        <title>Insights into bilaterian evolution from three spiralian genomes.</title>
        <authorList>
            <person name="Simakov O."/>
            <person name="Marletaz F."/>
            <person name="Cho S.J."/>
            <person name="Edsinger-Gonzales E."/>
            <person name="Havlak P."/>
            <person name="Hellsten U."/>
            <person name="Kuo D.H."/>
            <person name="Larsson T."/>
            <person name="Lv J."/>
            <person name="Arendt D."/>
            <person name="Savage R."/>
            <person name="Osoegawa K."/>
            <person name="de Jong P."/>
            <person name="Grimwood J."/>
            <person name="Chapman J.A."/>
            <person name="Shapiro H."/>
            <person name="Aerts A."/>
            <person name="Otillar R.P."/>
            <person name="Terry A.Y."/>
            <person name="Boore J.L."/>
            <person name="Grigoriev I.V."/>
            <person name="Lindberg D.R."/>
            <person name="Seaver E.C."/>
            <person name="Weisblat D.A."/>
            <person name="Putnam N.H."/>
            <person name="Rokhsar D.S."/>
        </authorList>
    </citation>
    <scope>NUCLEOTIDE SEQUENCE</scope>
    <source>
        <strain evidence="8 10">I ESC-2004</strain>
    </source>
</reference>
<gene>
    <name evidence="8" type="ORF">CAPTEDRAFT_196632</name>
</gene>
<evidence type="ECO:0000256" key="2">
    <source>
        <dbReference type="ARBA" id="ARBA00022448"/>
    </source>
</evidence>
<keyword evidence="2" id="KW-0813">Transport</keyword>
<keyword evidence="7" id="KW-0812">Transmembrane</keyword>
<keyword evidence="7" id="KW-0472">Membrane</keyword>
<dbReference type="AlphaFoldDB" id="R7TZ91"/>
<dbReference type="HOGENOM" id="CLU_2099181_0_0_1"/>
<evidence type="ECO:0000256" key="4">
    <source>
        <dbReference type="ARBA" id="ARBA00023053"/>
    </source>
</evidence>
<name>R7TZ91_CAPTE</name>
<evidence type="ECO:0000256" key="3">
    <source>
        <dbReference type="ARBA" id="ARBA00022475"/>
    </source>
</evidence>
<evidence type="ECO:0000256" key="7">
    <source>
        <dbReference type="SAM" id="Phobius"/>
    </source>
</evidence>
<feature type="transmembrane region" description="Helical" evidence="7">
    <location>
        <begin position="12"/>
        <end position="34"/>
    </location>
</feature>
<dbReference type="EnsemblMetazoa" id="CapteT196632">
    <property type="protein sequence ID" value="CapteP196632"/>
    <property type="gene ID" value="CapteG196632"/>
</dbReference>
<dbReference type="Gene3D" id="1.20.1730.10">
    <property type="entry name" value="Sodium/glucose cotransporter"/>
    <property type="match status" value="2"/>
</dbReference>
<keyword evidence="5" id="KW-0406">Ion transport</keyword>
<dbReference type="PANTHER" id="PTHR42985:SF40">
    <property type="entry name" value="LD47995P-RELATED"/>
    <property type="match status" value="1"/>
</dbReference>
<keyword evidence="10" id="KW-1185">Reference proteome</keyword>
<feature type="transmembrane region" description="Helical" evidence="7">
    <location>
        <begin position="77"/>
        <end position="98"/>
    </location>
</feature>
<dbReference type="PANTHER" id="PTHR42985">
    <property type="entry name" value="SODIUM-COUPLED MONOCARBOXYLATE TRANSPORTER"/>
    <property type="match status" value="1"/>
</dbReference>
<feature type="transmembrane region" description="Helical" evidence="7">
    <location>
        <begin position="40"/>
        <end position="65"/>
    </location>
</feature>
<dbReference type="EMBL" id="AMQN01011170">
    <property type="status" value="NOT_ANNOTATED_CDS"/>
    <property type="molecule type" value="Genomic_DNA"/>
</dbReference>
<dbReference type="GO" id="GO:0015293">
    <property type="term" value="F:symporter activity"/>
    <property type="evidence" value="ECO:0007669"/>
    <property type="project" value="TreeGrafter"/>
</dbReference>
<dbReference type="GO" id="GO:0005886">
    <property type="term" value="C:plasma membrane"/>
    <property type="evidence" value="ECO:0007669"/>
    <property type="project" value="UniProtKB-SubCell"/>
</dbReference>
<keyword evidence="6" id="KW-0739">Sodium transport</keyword>
<keyword evidence="7" id="KW-1133">Transmembrane helix</keyword>
<protein>
    <submittedName>
        <fullName evidence="8 9">Uncharacterized protein</fullName>
    </submittedName>
</protein>
<evidence type="ECO:0000313" key="9">
    <source>
        <dbReference type="EnsemblMetazoa" id="CapteP196632"/>
    </source>
</evidence>
<organism evidence="8">
    <name type="scientific">Capitella teleta</name>
    <name type="common">Polychaete worm</name>
    <dbReference type="NCBI Taxonomy" id="283909"/>
    <lineage>
        <taxon>Eukaryota</taxon>
        <taxon>Metazoa</taxon>
        <taxon>Spiralia</taxon>
        <taxon>Lophotrochozoa</taxon>
        <taxon>Annelida</taxon>
        <taxon>Polychaeta</taxon>
        <taxon>Sedentaria</taxon>
        <taxon>Scolecida</taxon>
        <taxon>Capitellidae</taxon>
        <taxon>Capitella</taxon>
    </lineage>
</organism>
<dbReference type="GO" id="GO:0006814">
    <property type="term" value="P:sodium ion transport"/>
    <property type="evidence" value="ECO:0007669"/>
    <property type="project" value="UniProtKB-KW"/>
</dbReference>
<evidence type="ECO:0000313" key="8">
    <source>
        <dbReference type="EMBL" id="ELT96721.1"/>
    </source>
</evidence>
<dbReference type="InterPro" id="IPR038377">
    <property type="entry name" value="Na/Glc_symporter_sf"/>
</dbReference>
<dbReference type="Proteomes" id="UP000014760">
    <property type="component" value="Unassembled WGS sequence"/>
</dbReference>
<evidence type="ECO:0000313" key="10">
    <source>
        <dbReference type="Proteomes" id="UP000014760"/>
    </source>
</evidence>
<comment type="subcellular location">
    <subcellularLocation>
        <location evidence="1">Cell membrane</location>
        <topology evidence="1">Multi-pass membrane protein</topology>
    </subcellularLocation>
</comment>
<dbReference type="InterPro" id="IPR051163">
    <property type="entry name" value="Sodium:Solute_Symporter_SSF"/>
</dbReference>
<keyword evidence="4" id="KW-0915">Sodium</keyword>
<evidence type="ECO:0000256" key="5">
    <source>
        <dbReference type="ARBA" id="ARBA00023065"/>
    </source>
</evidence>
<evidence type="ECO:0000256" key="1">
    <source>
        <dbReference type="ARBA" id="ARBA00004651"/>
    </source>
</evidence>
<reference evidence="9" key="3">
    <citation type="submission" date="2015-06" db="UniProtKB">
        <authorList>
            <consortium name="EnsemblMetazoa"/>
        </authorList>
    </citation>
    <scope>IDENTIFICATION</scope>
</reference>
<keyword evidence="3" id="KW-1003">Cell membrane</keyword>
<reference evidence="10" key="1">
    <citation type="submission" date="2012-12" db="EMBL/GenBank/DDBJ databases">
        <authorList>
            <person name="Hellsten U."/>
            <person name="Grimwood J."/>
            <person name="Chapman J.A."/>
            <person name="Shapiro H."/>
            <person name="Aerts A."/>
            <person name="Otillar R.P."/>
            <person name="Terry A.Y."/>
            <person name="Boore J.L."/>
            <person name="Simakov O."/>
            <person name="Marletaz F."/>
            <person name="Cho S.-J."/>
            <person name="Edsinger-Gonzales E."/>
            <person name="Havlak P."/>
            <person name="Kuo D.-H."/>
            <person name="Larsson T."/>
            <person name="Lv J."/>
            <person name="Arendt D."/>
            <person name="Savage R."/>
            <person name="Osoegawa K."/>
            <person name="de Jong P."/>
            <person name="Lindberg D.R."/>
            <person name="Seaver E.C."/>
            <person name="Weisblat D.A."/>
            <person name="Putnam N.H."/>
            <person name="Grigoriev I.V."/>
            <person name="Rokhsar D.S."/>
        </authorList>
    </citation>
    <scope>NUCLEOTIDE SEQUENCE</scope>
    <source>
        <strain evidence="10">I ESC-2004</strain>
    </source>
</reference>
<dbReference type="OrthoDB" id="6152138at2759"/>
<dbReference type="EMBL" id="KB308736">
    <property type="protein sequence ID" value="ELT96721.1"/>
    <property type="molecule type" value="Genomic_DNA"/>
</dbReference>
<accession>R7TZ91</accession>